<dbReference type="STRING" id="1457154.CAPSK01_004872"/>
<reference evidence="2 3" key="1">
    <citation type="submission" date="2014-07" db="EMBL/GenBank/DDBJ databases">
        <title>Expanding our view of genomic diversity in Candidatus Accumulibacter clades.</title>
        <authorList>
            <person name="Skennerton C.T."/>
            <person name="Barr J.J."/>
            <person name="Slater F.R."/>
            <person name="Bond P.L."/>
            <person name="Tyson G.W."/>
        </authorList>
    </citation>
    <scope>NUCLEOTIDE SEQUENCE [LARGE SCALE GENOMIC DNA]</scope>
    <source>
        <strain evidence="3">SK-01</strain>
    </source>
</reference>
<proteinExistence type="predicted"/>
<gene>
    <name evidence="2" type="ORF">CAPSK01_004872</name>
</gene>
<protein>
    <submittedName>
        <fullName evidence="2">Uncharacterized protein</fullName>
    </submittedName>
</protein>
<evidence type="ECO:0000313" key="2">
    <source>
        <dbReference type="EMBL" id="KFB66029.1"/>
    </source>
</evidence>
<dbReference type="Proteomes" id="UP000019812">
    <property type="component" value="Unassembled WGS sequence"/>
</dbReference>
<evidence type="ECO:0000313" key="3">
    <source>
        <dbReference type="Proteomes" id="UP000019812"/>
    </source>
</evidence>
<accession>A0A084XU85</accession>
<organism evidence="2 3">
    <name type="scientific">Candidatus Accumulibacter vicinus</name>
    <dbReference type="NCBI Taxonomy" id="2954382"/>
    <lineage>
        <taxon>Bacteria</taxon>
        <taxon>Pseudomonadati</taxon>
        <taxon>Pseudomonadota</taxon>
        <taxon>Betaproteobacteria</taxon>
        <taxon>Candidatus Accumulibacter</taxon>
    </lineage>
</organism>
<sequence>MSRGNPFARPLKPARPPPVSTRNDMEPQMTALFNMMWAAIRCHCVDFPAAFNMS</sequence>
<dbReference type="AlphaFoldDB" id="A0A084XU85"/>
<name>A0A084XU85_9PROT</name>
<comment type="caution">
    <text evidence="2">The sequence shown here is derived from an EMBL/GenBank/DDBJ whole genome shotgun (WGS) entry which is preliminary data.</text>
</comment>
<dbReference type="EMBL" id="JDSS02000053">
    <property type="protein sequence ID" value="KFB66029.1"/>
    <property type="molecule type" value="Genomic_DNA"/>
</dbReference>
<feature type="region of interest" description="Disordered" evidence="1">
    <location>
        <begin position="1"/>
        <end position="24"/>
    </location>
</feature>
<evidence type="ECO:0000256" key="1">
    <source>
        <dbReference type="SAM" id="MobiDB-lite"/>
    </source>
</evidence>